<dbReference type="InterPro" id="IPR011055">
    <property type="entry name" value="Dup_hybrid_motif"/>
</dbReference>
<evidence type="ECO:0000256" key="2">
    <source>
        <dbReference type="ARBA" id="ARBA00004196"/>
    </source>
</evidence>
<dbReference type="Gene3D" id="3.10.450.350">
    <property type="match status" value="1"/>
</dbReference>
<evidence type="ECO:0000256" key="7">
    <source>
        <dbReference type="ARBA" id="ARBA00023049"/>
    </source>
</evidence>
<comment type="cofactor">
    <cofactor evidence="1">
        <name>Zn(2+)</name>
        <dbReference type="ChEBI" id="CHEBI:29105"/>
    </cofactor>
</comment>
<dbReference type="GO" id="GO:0046872">
    <property type="term" value="F:metal ion binding"/>
    <property type="evidence" value="ECO:0007669"/>
    <property type="project" value="UniProtKB-KW"/>
</dbReference>
<reference evidence="10" key="1">
    <citation type="journal article" date="2015" name="Nature">
        <title>Complex archaea that bridge the gap between prokaryotes and eukaryotes.</title>
        <authorList>
            <person name="Spang A."/>
            <person name="Saw J.H."/>
            <person name="Jorgensen S.L."/>
            <person name="Zaremba-Niedzwiedzka K."/>
            <person name="Martijn J."/>
            <person name="Lind A.E."/>
            <person name="van Eijk R."/>
            <person name="Schleper C."/>
            <person name="Guy L."/>
            <person name="Ettema T.J."/>
        </authorList>
    </citation>
    <scope>NUCLEOTIDE SEQUENCE</scope>
</reference>
<keyword evidence="6" id="KW-0862">Zinc</keyword>
<evidence type="ECO:0000256" key="3">
    <source>
        <dbReference type="ARBA" id="ARBA00022670"/>
    </source>
</evidence>
<dbReference type="CDD" id="cd12797">
    <property type="entry name" value="M23_peptidase"/>
    <property type="match status" value="1"/>
</dbReference>
<proteinExistence type="predicted"/>
<dbReference type="Pfam" id="PF19425">
    <property type="entry name" value="Csd3_N2"/>
    <property type="match status" value="1"/>
</dbReference>
<dbReference type="AlphaFoldDB" id="A0A0F8WIP0"/>
<evidence type="ECO:0000256" key="6">
    <source>
        <dbReference type="ARBA" id="ARBA00022833"/>
    </source>
</evidence>
<comment type="subcellular location">
    <subcellularLocation>
        <location evidence="2">Cell envelope</location>
    </subcellularLocation>
</comment>
<feature type="domain" description="M23ase beta-sheet core" evidence="8">
    <location>
        <begin position="254"/>
        <end position="350"/>
    </location>
</feature>
<dbReference type="PANTHER" id="PTHR21666">
    <property type="entry name" value="PEPTIDASE-RELATED"/>
    <property type="match status" value="1"/>
</dbReference>
<dbReference type="GO" id="GO:0004222">
    <property type="term" value="F:metalloendopeptidase activity"/>
    <property type="evidence" value="ECO:0007669"/>
    <property type="project" value="TreeGrafter"/>
</dbReference>
<feature type="non-terminal residue" evidence="10">
    <location>
        <position position="1"/>
    </location>
</feature>
<accession>A0A0F8WIP0</accession>
<gene>
    <name evidence="10" type="ORF">LCGC14_3061530</name>
</gene>
<dbReference type="SUPFAM" id="SSF51261">
    <property type="entry name" value="Duplicated hybrid motif"/>
    <property type="match status" value="1"/>
</dbReference>
<keyword evidence="4" id="KW-0479">Metal-binding</keyword>
<dbReference type="InterPro" id="IPR016047">
    <property type="entry name" value="M23ase_b-sheet_dom"/>
</dbReference>
<evidence type="ECO:0000259" key="9">
    <source>
        <dbReference type="Pfam" id="PF19425"/>
    </source>
</evidence>
<dbReference type="GO" id="GO:0030313">
    <property type="term" value="C:cell envelope"/>
    <property type="evidence" value="ECO:0007669"/>
    <property type="project" value="UniProtKB-SubCell"/>
</dbReference>
<sequence length="352" mass="39939">EFIVIEYADSLNSQKLVIKEYGLAIDSFHIIRGKIGRNQTLGSILNRYGVSQDTIHKLAMESTGIFDLRKIRMGNPYKVFCTQDTNHRVMHFVYEHTPVDYIMFSIKDSIRVSRQEKEVNLETREVSGIINSSLWNAMIENKIDPMLAFELSEIYAWSIDFFGLQEGDGFKVNYEEQYVDTNYIGLGKINGAVFYHAGEKFYAVPFVQDSIESFYDQEGNSLRKAFLKAPLRFSRISSRYSHSRLHPILKIRRPHLGIDYAAPIGTPVVAIGDGKVIKKGHTKGNGNWIKIQHNSVYATAYLHLSHYGKGIQTGGYVKQGDVIGYVGSTGLSTGPHLDFRFYKNGYPVDPLK</sequence>
<evidence type="ECO:0000256" key="4">
    <source>
        <dbReference type="ARBA" id="ARBA00022723"/>
    </source>
</evidence>
<dbReference type="Pfam" id="PF01551">
    <property type="entry name" value="Peptidase_M23"/>
    <property type="match status" value="1"/>
</dbReference>
<organism evidence="10">
    <name type="scientific">marine sediment metagenome</name>
    <dbReference type="NCBI Taxonomy" id="412755"/>
    <lineage>
        <taxon>unclassified sequences</taxon>
        <taxon>metagenomes</taxon>
        <taxon>ecological metagenomes</taxon>
    </lineage>
</organism>
<keyword evidence="5" id="KW-0378">Hydrolase</keyword>
<dbReference type="InterPro" id="IPR045834">
    <property type="entry name" value="Csd3_N2"/>
</dbReference>
<dbReference type="EMBL" id="LAZR01064840">
    <property type="protein sequence ID" value="KKK56737.1"/>
    <property type="molecule type" value="Genomic_DNA"/>
</dbReference>
<name>A0A0F8WIP0_9ZZZZ</name>
<dbReference type="GO" id="GO:0006508">
    <property type="term" value="P:proteolysis"/>
    <property type="evidence" value="ECO:0007669"/>
    <property type="project" value="UniProtKB-KW"/>
</dbReference>
<evidence type="ECO:0000256" key="5">
    <source>
        <dbReference type="ARBA" id="ARBA00022801"/>
    </source>
</evidence>
<evidence type="ECO:0000256" key="1">
    <source>
        <dbReference type="ARBA" id="ARBA00001947"/>
    </source>
</evidence>
<feature type="non-terminal residue" evidence="10">
    <location>
        <position position="352"/>
    </location>
</feature>
<keyword evidence="7" id="KW-0482">Metalloprotease</keyword>
<protein>
    <submittedName>
        <fullName evidence="10">Uncharacterized protein</fullName>
    </submittedName>
</protein>
<feature type="domain" description="Csd3-like second N-terminal" evidence="9">
    <location>
        <begin position="122"/>
        <end position="240"/>
    </location>
</feature>
<evidence type="ECO:0000313" key="10">
    <source>
        <dbReference type="EMBL" id="KKK56737.1"/>
    </source>
</evidence>
<dbReference type="PANTHER" id="PTHR21666:SF288">
    <property type="entry name" value="CELL DIVISION PROTEIN YTFB"/>
    <property type="match status" value="1"/>
</dbReference>
<dbReference type="InterPro" id="IPR050570">
    <property type="entry name" value="Cell_wall_metabolism_enzyme"/>
</dbReference>
<dbReference type="Gene3D" id="2.70.70.10">
    <property type="entry name" value="Glucose Permease (Domain IIA)"/>
    <property type="match status" value="1"/>
</dbReference>
<evidence type="ECO:0000259" key="8">
    <source>
        <dbReference type="Pfam" id="PF01551"/>
    </source>
</evidence>
<keyword evidence="3" id="KW-0645">Protease</keyword>
<comment type="caution">
    <text evidence="10">The sequence shown here is derived from an EMBL/GenBank/DDBJ whole genome shotgun (WGS) entry which is preliminary data.</text>
</comment>